<keyword evidence="4" id="KW-1185">Reference proteome</keyword>
<dbReference type="AlphaFoldDB" id="A0A1T4Y1Y3"/>
<feature type="coiled-coil region" evidence="1">
    <location>
        <begin position="64"/>
        <end position="91"/>
    </location>
</feature>
<evidence type="ECO:0000256" key="2">
    <source>
        <dbReference type="SAM" id="Phobius"/>
    </source>
</evidence>
<reference evidence="3 4" key="1">
    <citation type="submission" date="2017-02" db="EMBL/GenBank/DDBJ databases">
        <authorList>
            <person name="Peterson S.W."/>
        </authorList>
    </citation>
    <scope>NUCLEOTIDE SEQUENCE [LARGE SCALE GENOMIC DNA]</scope>
    <source>
        <strain evidence="3 4">ATCC 49788</strain>
    </source>
</reference>
<dbReference type="RefSeq" id="WP_078924235.1">
    <property type="nucleotide sequence ID" value="NZ_FUYB01000032.1"/>
</dbReference>
<keyword evidence="1" id="KW-0175">Coiled coil</keyword>
<name>A0A1T4Y1Y3_9GAMM</name>
<keyword evidence="2" id="KW-0812">Transmembrane</keyword>
<evidence type="ECO:0008006" key="5">
    <source>
        <dbReference type="Google" id="ProtNLM"/>
    </source>
</evidence>
<feature type="transmembrane region" description="Helical" evidence="2">
    <location>
        <begin position="7"/>
        <end position="24"/>
    </location>
</feature>
<dbReference type="STRING" id="92487.SAMN02745130_03813"/>
<protein>
    <recommendedName>
        <fullName evidence="5">5-bromo-4-chloroindolyl phosphate hydrolysis protein</fullName>
    </recommendedName>
</protein>
<sequence>MIKPYTFIAAIFSLILIGAFFWWFQGGLVVNLTYLAAAVLATLSVPLLYRWLGYSAADDDQWLKARENQQYTELMQRLQSVTQDLEELGLKEGVRQAKSLTDMLDDYHAVVKSRFFGKQASPLTYLSAARTVQNQAIQNLADMVTLGHSLSSIQANRQAGGTQQDSRYLEQSERIRALLDENQQLFDALTSTAVEVANMQSISEFERTDTLARLLALAEIANSSGKKQ</sequence>
<evidence type="ECO:0000256" key="1">
    <source>
        <dbReference type="SAM" id="Coils"/>
    </source>
</evidence>
<feature type="transmembrane region" description="Helical" evidence="2">
    <location>
        <begin position="30"/>
        <end position="49"/>
    </location>
</feature>
<gene>
    <name evidence="3" type="ORF">SAMN02745130_03813</name>
</gene>
<keyword evidence="2" id="KW-0472">Membrane</keyword>
<keyword evidence="2" id="KW-1133">Transmembrane helix</keyword>
<dbReference type="OrthoDB" id="5623606at2"/>
<dbReference type="Proteomes" id="UP000190460">
    <property type="component" value="Unassembled WGS sequence"/>
</dbReference>
<evidence type="ECO:0000313" key="3">
    <source>
        <dbReference type="EMBL" id="SKA95792.1"/>
    </source>
</evidence>
<evidence type="ECO:0000313" key="4">
    <source>
        <dbReference type="Proteomes" id="UP000190460"/>
    </source>
</evidence>
<proteinExistence type="predicted"/>
<dbReference type="EMBL" id="FUYB01000032">
    <property type="protein sequence ID" value="SKA95792.1"/>
    <property type="molecule type" value="Genomic_DNA"/>
</dbReference>
<organism evidence="3 4">
    <name type="scientific">Thiothrix eikelboomii</name>
    <dbReference type="NCBI Taxonomy" id="92487"/>
    <lineage>
        <taxon>Bacteria</taxon>
        <taxon>Pseudomonadati</taxon>
        <taxon>Pseudomonadota</taxon>
        <taxon>Gammaproteobacteria</taxon>
        <taxon>Thiotrichales</taxon>
        <taxon>Thiotrichaceae</taxon>
        <taxon>Thiothrix</taxon>
    </lineage>
</organism>
<accession>A0A1T4Y1Y3</accession>